<feature type="compositionally biased region" description="Basic and acidic residues" evidence="1">
    <location>
        <begin position="1"/>
        <end position="11"/>
    </location>
</feature>
<keyword evidence="3" id="KW-1185">Reference proteome</keyword>
<comment type="caution">
    <text evidence="2">The sequence shown here is derived from an EMBL/GenBank/DDBJ whole genome shotgun (WGS) entry which is preliminary data.</text>
</comment>
<protein>
    <submittedName>
        <fullName evidence="2">Uncharacterized protein</fullName>
    </submittedName>
</protein>
<sequence length="155" mass="17421">MTQAKHAEPWGREAAGAAKESYEQPEARVNCRHCRVLPVVPTWRNLLSATSASIYFFLSSWPPNRPDIGCVLHATILARLAVHRRNSAVRAGLLRKESATSCRVRDRRLVKRSNHVPRMSDDRIDPADSPSPTPRLSSIWSKTIPHVLRLCCHVA</sequence>
<name>A0A5N6KTS8_9ROSI</name>
<dbReference type="AlphaFoldDB" id="A0A5N6KTS8"/>
<organism evidence="2 3">
    <name type="scientific">Carpinus fangiana</name>
    <dbReference type="NCBI Taxonomy" id="176857"/>
    <lineage>
        <taxon>Eukaryota</taxon>
        <taxon>Viridiplantae</taxon>
        <taxon>Streptophyta</taxon>
        <taxon>Embryophyta</taxon>
        <taxon>Tracheophyta</taxon>
        <taxon>Spermatophyta</taxon>
        <taxon>Magnoliopsida</taxon>
        <taxon>eudicotyledons</taxon>
        <taxon>Gunneridae</taxon>
        <taxon>Pentapetalae</taxon>
        <taxon>rosids</taxon>
        <taxon>fabids</taxon>
        <taxon>Fagales</taxon>
        <taxon>Betulaceae</taxon>
        <taxon>Carpinus</taxon>
    </lineage>
</organism>
<evidence type="ECO:0000256" key="1">
    <source>
        <dbReference type="SAM" id="MobiDB-lite"/>
    </source>
</evidence>
<proteinExistence type="predicted"/>
<evidence type="ECO:0000313" key="2">
    <source>
        <dbReference type="EMBL" id="KAB8343249.1"/>
    </source>
</evidence>
<accession>A0A5N6KTS8</accession>
<dbReference type="Proteomes" id="UP000327013">
    <property type="component" value="Unassembled WGS sequence"/>
</dbReference>
<evidence type="ECO:0000313" key="3">
    <source>
        <dbReference type="Proteomes" id="UP000327013"/>
    </source>
</evidence>
<dbReference type="EMBL" id="VIBQ01000012">
    <property type="protein sequence ID" value="KAB8343249.1"/>
    <property type="molecule type" value="Genomic_DNA"/>
</dbReference>
<feature type="region of interest" description="Disordered" evidence="1">
    <location>
        <begin position="1"/>
        <end position="22"/>
    </location>
</feature>
<gene>
    <name evidence="2" type="ORF">FH972_022838</name>
</gene>
<feature type="region of interest" description="Disordered" evidence="1">
    <location>
        <begin position="115"/>
        <end position="136"/>
    </location>
</feature>
<reference evidence="2 3" key="1">
    <citation type="submission" date="2019-06" db="EMBL/GenBank/DDBJ databases">
        <title>A chromosomal-level reference genome of Carpinus fangiana (Coryloideae, Betulaceae).</title>
        <authorList>
            <person name="Yang X."/>
            <person name="Wang Z."/>
            <person name="Zhang L."/>
            <person name="Hao G."/>
            <person name="Liu J."/>
            <person name="Yang Y."/>
        </authorList>
    </citation>
    <scope>NUCLEOTIDE SEQUENCE [LARGE SCALE GENOMIC DNA]</scope>
    <source>
        <strain evidence="2">Cfa_2016G</strain>
        <tissue evidence="2">Leaf</tissue>
    </source>
</reference>